<protein>
    <submittedName>
        <fullName evidence="1">Uncharacterized protein B23D6.080</fullName>
    </submittedName>
</protein>
<proteinExistence type="predicted"/>
<organism evidence="1">
    <name type="scientific">Neurospora crassa</name>
    <dbReference type="NCBI Taxonomy" id="5141"/>
    <lineage>
        <taxon>Eukaryota</taxon>
        <taxon>Fungi</taxon>
        <taxon>Dikarya</taxon>
        <taxon>Ascomycota</taxon>
        <taxon>Pezizomycotina</taxon>
        <taxon>Sordariomycetes</taxon>
        <taxon>Sordariomycetidae</taxon>
        <taxon>Sordariales</taxon>
        <taxon>Sordariaceae</taxon>
        <taxon>Neurospora</taxon>
    </lineage>
</organism>
<reference evidence="1" key="1">
    <citation type="submission" date="2002-01" db="EMBL/GenBank/DDBJ databases">
        <authorList>
            <person name="Schulte U."/>
            <person name="Aign V."/>
            <person name="Hoheisel J."/>
            <person name="Brandt P."/>
            <person name="Fartmann B."/>
            <person name="Holland R."/>
            <person name="Nyakatura G."/>
            <person name="Mewes H.W."/>
            <person name="Mannhaupt G."/>
        </authorList>
    </citation>
    <scope>NUCLEOTIDE SEQUENCE</scope>
</reference>
<dbReference type="EMBL" id="AL669993">
    <property type="protein sequence ID" value="CAD21160.1"/>
    <property type="molecule type" value="Genomic_DNA"/>
</dbReference>
<evidence type="ECO:0000313" key="1">
    <source>
        <dbReference type="EMBL" id="CAD21160.1"/>
    </source>
</evidence>
<dbReference type="AlphaFoldDB" id="Q8X015"/>
<accession>Q8X015</accession>
<gene>
    <name evidence="1" type="primary">B23D6.080</name>
</gene>
<reference evidence="1" key="2">
    <citation type="submission" date="2002-01" db="EMBL/GenBank/DDBJ databases">
        <authorList>
            <person name="German Neurospora genome project"/>
        </authorList>
    </citation>
    <scope>NUCLEOTIDE SEQUENCE</scope>
</reference>
<name>Q8X015_NEUCS</name>
<dbReference type="HOGENOM" id="CLU_2320986_0_0_1"/>
<sequence>MYVEGTNLLLSPATTPVSGNPWEKSRLLRNPAQSCAIAVMPFTVVGQFGIALATPLTTTVVVSVSSAATGKGVVDIVMGDISKLLNNSTSRDGRTRSAG</sequence>